<evidence type="ECO:0000313" key="2">
    <source>
        <dbReference type="Proteomes" id="UP000186106"/>
    </source>
</evidence>
<reference evidence="1 2" key="1">
    <citation type="submission" date="2017-01" db="EMBL/GenBank/DDBJ databases">
        <authorList>
            <person name="Mah S.A."/>
            <person name="Swanson W.J."/>
            <person name="Moy G.W."/>
            <person name="Vacquier V.D."/>
        </authorList>
    </citation>
    <scope>NUCLEOTIDE SEQUENCE [LARGE SCALE GENOMIC DNA]</scope>
    <source>
        <strain evidence="1 2">DSM 16927</strain>
    </source>
</reference>
<evidence type="ECO:0000313" key="1">
    <source>
        <dbReference type="EMBL" id="SIS35216.1"/>
    </source>
</evidence>
<name>A0A1N7IDS1_9FLAO</name>
<accession>A0A1N7IDS1</accession>
<gene>
    <name evidence="1" type="ORF">SAMN05421768_104272</name>
</gene>
<organism evidence="1 2">
    <name type="scientific">Chryseobacterium joostei</name>
    <dbReference type="NCBI Taxonomy" id="112234"/>
    <lineage>
        <taxon>Bacteria</taxon>
        <taxon>Pseudomonadati</taxon>
        <taxon>Bacteroidota</taxon>
        <taxon>Flavobacteriia</taxon>
        <taxon>Flavobacteriales</taxon>
        <taxon>Weeksellaceae</taxon>
        <taxon>Chryseobacterium group</taxon>
        <taxon>Chryseobacterium</taxon>
    </lineage>
</organism>
<dbReference type="Proteomes" id="UP000186106">
    <property type="component" value="Unassembled WGS sequence"/>
</dbReference>
<sequence>MKAASVFEAAFFMRNLFILGYYKEGKIWNQLTLIS</sequence>
<proteinExistence type="predicted"/>
<protein>
    <submittedName>
        <fullName evidence="1">Uncharacterized protein</fullName>
    </submittedName>
</protein>
<dbReference type="AlphaFoldDB" id="A0A1N7IDS1"/>
<dbReference type="EMBL" id="FTNZ01000004">
    <property type="protein sequence ID" value="SIS35216.1"/>
    <property type="molecule type" value="Genomic_DNA"/>
</dbReference>